<dbReference type="Pfam" id="PF23270">
    <property type="entry name" value="HAD_RAM2_N"/>
    <property type="match status" value="1"/>
</dbReference>
<comment type="subcellular location">
    <subcellularLocation>
        <location evidence="1">Membrane</location>
    </subcellularLocation>
</comment>
<organism evidence="8">
    <name type="scientific">Triticum urartu</name>
    <name type="common">Red wild einkorn</name>
    <name type="synonym">Crithodium urartu</name>
    <dbReference type="NCBI Taxonomy" id="4572"/>
    <lineage>
        <taxon>Eukaryota</taxon>
        <taxon>Viridiplantae</taxon>
        <taxon>Streptophyta</taxon>
        <taxon>Embryophyta</taxon>
        <taxon>Tracheophyta</taxon>
        <taxon>Spermatophyta</taxon>
        <taxon>Magnoliopsida</taxon>
        <taxon>Liliopsida</taxon>
        <taxon>Poales</taxon>
        <taxon>Poaceae</taxon>
        <taxon>BOP clade</taxon>
        <taxon>Pooideae</taxon>
        <taxon>Triticodae</taxon>
        <taxon>Triticeae</taxon>
        <taxon>Triticinae</taxon>
        <taxon>Triticum</taxon>
    </lineage>
</organism>
<dbReference type="AlphaFoldDB" id="M7Z5B0"/>
<sequence length="361" mass="38634">MAGAHKFIFPNFLSLFFHGGCGAALPPPHPSDVLVHKRAPPSARLTDATALVVDVDGGLLLSSGSLFPYFMLVAIEAGGLLRGLLLLLLYPFIACIGGDVAIRAMAFVAFCGLRATRFRAGRAVLPRWLLEDVGLEAFDAVRRRWSSGAAGRRAAVVWASRMPRVMVEPFLKDYLEADVADVVAAREMKVLWGLYTGLMEEGGGEAASEARKKIMEGAFGDDVVGFSGGSMEFLCNNTLSSSCKEVPLFAELSGDGVVPVALAVETAMFHGTTAGGWKSMDALYYLANPRMCYTVEFLGRVDTSPVRDGGAASTDVANRVQRLMAASLGYECTMLTRKDKYLMLAGNDGVVRAKGAACQWP</sequence>
<keyword evidence="5" id="KW-1133">Transmembrane helix</keyword>
<keyword evidence="4" id="KW-0812">Transmembrane</keyword>
<dbReference type="STRING" id="4572.M7Z5B0"/>
<protein>
    <recommendedName>
        <fullName evidence="7">Glycerol-3-phosphate acyltransferase RAM2/GPAT1-8 HAD-like domain-containing protein</fullName>
    </recommendedName>
</protein>
<dbReference type="InterPro" id="IPR056462">
    <property type="entry name" value="HAD_RAM2/GPAT1-8"/>
</dbReference>
<evidence type="ECO:0000256" key="2">
    <source>
        <dbReference type="ARBA" id="ARBA00007937"/>
    </source>
</evidence>
<gene>
    <name evidence="8" type="ORF">TRIUR3_17722</name>
</gene>
<dbReference type="GO" id="GO:0010143">
    <property type="term" value="P:cutin biosynthetic process"/>
    <property type="evidence" value="ECO:0007669"/>
    <property type="project" value="TreeGrafter"/>
</dbReference>
<dbReference type="PANTHER" id="PTHR15486:SF29">
    <property type="entry name" value="OS12G0563000 PROTEIN"/>
    <property type="match status" value="1"/>
</dbReference>
<dbReference type="eggNOG" id="ENOG502QRJ7">
    <property type="taxonomic scope" value="Eukaryota"/>
</dbReference>
<keyword evidence="3" id="KW-0808">Transferase</keyword>
<evidence type="ECO:0000256" key="3">
    <source>
        <dbReference type="ARBA" id="ARBA00022679"/>
    </source>
</evidence>
<dbReference type="PANTHER" id="PTHR15486">
    <property type="entry name" value="ANCIENT UBIQUITOUS PROTEIN"/>
    <property type="match status" value="1"/>
</dbReference>
<dbReference type="SUPFAM" id="SSF69593">
    <property type="entry name" value="Glycerol-3-phosphate (1)-acyltransferase"/>
    <property type="match status" value="1"/>
</dbReference>
<feature type="domain" description="Glycerol-3-phosphate acyltransferase RAM2/GPAT1-8 HAD-like" evidence="7">
    <location>
        <begin position="51"/>
        <end position="246"/>
    </location>
</feature>
<accession>M7Z5B0</accession>
<evidence type="ECO:0000259" key="7">
    <source>
        <dbReference type="Pfam" id="PF23270"/>
    </source>
</evidence>
<reference evidence="8" key="1">
    <citation type="journal article" date="2013" name="Nature">
        <title>Draft genome of the wheat A-genome progenitor Triticum urartu.</title>
        <authorList>
            <person name="Ling H.Q."/>
            <person name="Zhao S."/>
            <person name="Liu D."/>
            <person name="Wang J."/>
            <person name="Sun H."/>
            <person name="Zhang C."/>
            <person name="Fan H."/>
            <person name="Li D."/>
            <person name="Dong L."/>
            <person name="Tao Y."/>
            <person name="Gao C."/>
            <person name="Wu H."/>
            <person name="Li Y."/>
            <person name="Cui Y."/>
            <person name="Guo X."/>
            <person name="Zheng S."/>
            <person name="Wang B."/>
            <person name="Yu K."/>
            <person name="Liang Q."/>
            <person name="Yang W."/>
            <person name="Lou X."/>
            <person name="Chen J."/>
            <person name="Feng M."/>
            <person name="Jian J."/>
            <person name="Zhang X."/>
            <person name="Luo G."/>
            <person name="Jiang Y."/>
            <person name="Liu J."/>
            <person name="Wang Z."/>
            <person name="Sha Y."/>
            <person name="Zhang B."/>
            <person name="Wu H."/>
            <person name="Tang D."/>
            <person name="Shen Q."/>
            <person name="Xue P."/>
            <person name="Zou S."/>
            <person name="Wang X."/>
            <person name="Liu X."/>
            <person name="Wang F."/>
            <person name="Yang Y."/>
            <person name="An X."/>
            <person name="Dong Z."/>
            <person name="Zhang K."/>
            <person name="Zhang X."/>
            <person name="Luo M.C."/>
            <person name="Dvorak J."/>
            <person name="Tong Y."/>
            <person name="Wang J."/>
            <person name="Yang H."/>
            <person name="Li Z."/>
            <person name="Wang D."/>
            <person name="Zhang A."/>
            <person name="Wang J."/>
        </authorList>
    </citation>
    <scope>NUCLEOTIDE SEQUENCE</scope>
</reference>
<dbReference type="GO" id="GO:0090447">
    <property type="term" value="F:glycerol-3-phosphate 2-O-acyltransferase activity"/>
    <property type="evidence" value="ECO:0007669"/>
    <property type="project" value="TreeGrafter"/>
</dbReference>
<comment type="similarity">
    <text evidence="2">Belongs to the GPAT/DAPAT family.</text>
</comment>
<proteinExistence type="inferred from homology"/>
<evidence type="ECO:0000256" key="5">
    <source>
        <dbReference type="ARBA" id="ARBA00022989"/>
    </source>
</evidence>
<dbReference type="EMBL" id="KD178397">
    <property type="protein sequence ID" value="EMS54741.1"/>
    <property type="molecule type" value="Genomic_DNA"/>
</dbReference>
<evidence type="ECO:0000256" key="4">
    <source>
        <dbReference type="ARBA" id="ARBA00022692"/>
    </source>
</evidence>
<evidence type="ECO:0000313" key="8">
    <source>
        <dbReference type="EMBL" id="EMS54741.1"/>
    </source>
</evidence>
<evidence type="ECO:0000256" key="1">
    <source>
        <dbReference type="ARBA" id="ARBA00004370"/>
    </source>
</evidence>
<dbReference type="GO" id="GO:0016020">
    <property type="term" value="C:membrane"/>
    <property type="evidence" value="ECO:0007669"/>
    <property type="project" value="UniProtKB-SubCell"/>
</dbReference>
<dbReference type="GO" id="GO:0016791">
    <property type="term" value="F:phosphatase activity"/>
    <property type="evidence" value="ECO:0007669"/>
    <property type="project" value="TreeGrafter"/>
</dbReference>
<evidence type="ECO:0000256" key="6">
    <source>
        <dbReference type="ARBA" id="ARBA00023136"/>
    </source>
</evidence>
<keyword evidence="6" id="KW-0472">Membrane</keyword>
<name>M7Z5B0_TRIUA</name>